<gene>
    <name evidence="1" type="ORF">MSG28_000678</name>
</gene>
<proteinExistence type="predicted"/>
<reference evidence="1 2" key="1">
    <citation type="journal article" date="2022" name="Genome Biol. Evol.">
        <title>The Spruce Budworm Genome: Reconstructing the Evolutionary History of Antifreeze Proteins.</title>
        <authorList>
            <person name="Beliveau C."/>
            <person name="Gagne P."/>
            <person name="Picq S."/>
            <person name="Vernygora O."/>
            <person name="Keeling C.I."/>
            <person name="Pinkney K."/>
            <person name="Doucet D."/>
            <person name="Wen F."/>
            <person name="Johnston J.S."/>
            <person name="Maaroufi H."/>
            <person name="Boyle B."/>
            <person name="Laroche J."/>
            <person name="Dewar K."/>
            <person name="Juretic N."/>
            <person name="Blackburn G."/>
            <person name="Nisole A."/>
            <person name="Brunet B."/>
            <person name="Brandao M."/>
            <person name="Lumley L."/>
            <person name="Duan J."/>
            <person name="Quan G."/>
            <person name="Lucarotti C.J."/>
            <person name="Roe A.D."/>
            <person name="Sperling F.A.H."/>
            <person name="Levesque R.C."/>
            <person name="Cusson M."/>
        </authorList>
    </citation>
    <scope>NUCLEOTIDE SEQUENCE [LARGE SCALE GENOMIC DNA]</scope>
    <source>
        <strain evidence="1">Glfc:IPQL:Cfum</strain>
    </source>
</reference>
<dbReference type="EMBL" id="CM046131">
    <property type="protein sequence ID" value="KAI8430389.1"/>
    <property type="molecule type" value="Genomic_DNA"/>
</dbReference>
<name>A0ACC0K1Z2_CHOFU</name>
<protein>
    <submittedName>
        <fullName evidence="1">Uncharacterized protein</fullName>
    </submittedName>
</protein>
<sequence length="580" mass="62790">MSEDIQVTFVIPQHCNNQTDCSEEMLIAYTAQIQQKIEWMGGTYSPVLTDATTHLISNNVLSDKYIKSTERGIPVMRETWVEAVWKASLKLDINGSSSEFDSHRLPPFANLQITTSGLSVVEKKLIMKLVNANGGEFSRVFQSETTDVLVLSRDNIGSEKCKAAVEYGKVCVTPHWIKDSAALGFAAPVARYKICTASTSSPITENRLPDMSLNFSRITKVERPRNFIDETGATDNHALSGSTKIHQESKTDTTSYPDEIQKEFEKFDMTNIKKAGPIFDGFCIWVTGLEGVARERAAACVSRGGGVRYDAPHARVTHAAAAPAAAAAAAAALPAVPVLSPLWLLRSIEAGRVLDETEFLINAPPATPVKSQARAVADTASPMSKRNLQLLRTAPAAPPPPPGFDAHEDPIVNHYLSQNLPNTSSIVAKSLEPVQEKKTTEVNEHTVITQSDYTIVDNIFKDIVFEVQGLEEDAICEIGAEIREAGGVMAAAGAGGSHALVPLDFDTQNLVTKDAEAVTVFWVKDCLSQQALVRIEYYHRPVKLAVAGAAPLRGVVASLSTYTGVERAFLDEVAKLLGAT</sequence>
<evidence type="ECO:0000313" key="2">
    <source>
        <dbReference type="Proteomes" id="UP001064048"/>
    </source>
</evidence>
<organism evidence="1 2">
    <name type="scientific">Choristoneura fumiferana</name>
    <name type="common">Spruce budworm moth</name>
    <name type="synonym">Archips fumiferana</name>
    <dbReference type="NCBI Taxonomy" id="7141"/>
    <lineage>
        <taxon>Eukaryota</taxon>
        <taxon>Metazoa</taxon>
        <taxon>Ecdysozoa</taxon>
        <taxon>Arthropoda</taxon>
        <taxon>Hexapoda</taxon>
        <taxon>Insecta</taxon>
        <taxon>Pterygota</taxon>
        <taxon>Neoptera</taxon>
        <taxon>Endopterygota</taxon>
        <taxon>Lepidoptera</taxon>
        <taxon>Glossata</taxon>
        <taxon>Ditrysia</taxon>
        <taxon>Tortricoidea</taxon>
        <taxon>Tortricidae</taxon>
        <taxon>Tortricinae</taxon>
        <taxon>Choristoneura</taxon>
    </lineage>
</organism>
<comment type="caution">
    <text evidence="1">The sequence shown here is derived from an EMBL/GenBank/DDBJ whole genome shotgun (WGS) entry which is preliminary data.</text>
</comment>
<dbReference type="Proteomes" id="UP001064048">
    <property type="component" value="Chromosome Z"/>
</dbReference>
<keyword evidence="2" id="KW-1185">Reference proteome</keyword>
<evidence type="ECO:0000313" key="1">
    <source>
        <dbReference type="EMBL" id="KAI8430389.1"/>
    </source>
</evidence>
<accession>A0ACC0K1Z2</accession>